<keyword evidence="1" id="KW-0732">Signal</keyword>
<evidence type="ECO:0000313" key="2">
    <source>
        <dbReference type="EMBL" id="WVZ06702.1"/>
    </source>
</evidence>
<name>A0AAQ3NBI3_VIGMU</name>
<protein>
    <submittedName>
        <fullName evidence="2">Uncharacterized protein</fullName>
    </submittedName>
</protein>
<feature type="signal peptide" evidence="1">
    <location>
        <begin position="1"/>
        <end position="21"/>
    </location>
</feature>
<evidence type="ECO:0000256" key="1">
    <source>
        <dbReference type="SAM" id="SignalP"/>
    </source>
</evidence>
<sequence length="113" mass="12911">MRSNIRRMSLCFLSLPLAGQSINPVTFPHKPVLFFNDSIEALRKAPFLGSGPSNRLYDMLTEIKFDMPSKLDGILPERLLRERFKQFNLITAPSCLGIVPVKKFPLRSRYSRG</sequence>
<keyword evidence="3" id="KW-1185">Reference proteome</keyword>
<proteinExistence type="predicted"/>
<accession>A0AAQ3NBI3</accession>
<organism evidence="2 3">
    <name type="scientific">Vigna mungo</name>
    <name type="common">Black gram</name>
    <name type="synonym">Phaseolus mungo</name>
    <dbReference type="NCBI Taxonomy" id="3915"/>
    <lineage>
        <taxon>Eukaryota</taxon>
        <taxon>Viridiplantae</taxon>
        <taxon>Streptophyta</taxon>
        <taxon>Embryophyta</taxon>
        <taxon>Tracheophyta</taxon>
        <taxon>Spermatophyta</taxon>
        <taxon>Magnoliopsida</taxon>
        <taxon>eudicotyledons</taxon>
        <taxon>Gunneridae</taxon>
        <taxon>Pentapetalae</taxon>
        <taxon>rosids</taxon>
        <taxon>fabids</taxon>
        <taxon>Fabales</taxon>
        <taxon>Fabaceae</taxon>
        <taxon>Papilionoideae</taxon>
        <taxon>50 kb inversion clade</taxon>
        <taxon>NPAAA clade</taxon>
        <taxon>indigoferoid/millettioid clade</taxon>
        <taxon>Phaseoleae</taxon>
        <taxon>Vigna</taxon>
    </lineage>
</organism>
<gene>
    <name evidence="2" type="ORF">V8G54_020048</name>
</gene>
<feature type="chain" id="PRO_5042879888" evidence="1">
    <location>
        <begin position="22"/>
        <end position="113"/>
    </location>
</feature>
<dbReference type="AlphaFoldDB" id="A0AAQ3NBI3"/>
<reference evidence="2 3" key="1">
    <citation type="journal article" date="2023" name="Life. Sci Alliance">
        <title>Evolutionary insights into 3D genome organization and epigenetic landscape of Vigna mungo.</title>
        <authorList>
            <person name="Junaid A."/>
            <person name="Singh B."/>
            <person name="Bhatia S."/>
        </authorList>
    </citation>
    <scope>NUCLEOTIDE SEQUENCE [LARGE SCALE GENOMIC DNA]</scope>
    <source>
        <strain evidence="2">Urdbean</strain>
    </source>
</reference>
<evidence type="ECO:0000313" key="3">
    <source>
        <dbReference type="Proteomes" id="UP001374535"/>
    </source>
</evidence>
<dbReference type="EMBL" id="CP144695">
    <property type="protein sequence ID" value="WVZ06702.1"/>
    <property type="molecule type" value="Genomic_DNA"/>
</dbReference>
<dbReference type="Proteomes" id="UP001374535">
    <property type="component" value="Chromosome 6"/>
</dbReference>